<keyword evidence="8 9" id="KW-0472">Membrane</keyword>
<dbReference type="EMBL" id="HBGE01080089">
    <property type="protein sequence ID" value="CAD9171056.1"/>
    <property type="molecule type" value="Transcribed_RNA"/>
</dbReference>
<evidence type="ECO:0000256" key="8">
    <source>
        <dbReference type="ARBA" id="ARBA00023136"/>
    </source>
</evidence>
<dbReference type="GO" id="GO:0031966">
    <property type="term" value="C:mitochondrial membrane"/>
    <property type="evidence" value="ECO:0007669"/>
    <property type="project" value="UniProtKB-SubCell"/>
</dbReference>
<dbReference type="SUPFAM" id="SSF103506">
    <property type="entry name" value="Mitochondrial carrier"/>
    <property type="match status" value="1"/>
</dbReference>
<dbReference type="InterPro" id="IPR018108">
    <property type="entry name" value="MCP_transmembrane"/>
</dbReference>
<dbReference type="Pfam" id="PF00153">
    <property type="entry name" value="Mito_carr"/>
    <property type="match status" value="1"/>
</dbReference>
<dbReference type="PROSITE" id="PS50920">
    <property type="entry name" value="SOLCAR"/>
    <property type="match status" value="1"/>
</dbReference>
<name>A0A7S1RNB3_ALECA</name>
<gene>
    <name evidence="11" type="ORF">ACAT0790_LOCUS47825</name>
</gene>
<evidence type="ECO:0000256" key="3">
    <source>
        <dbReference type="ARBA" id="ARBA00022448"/>
    </source>
</evidence>
<evidence type="ECO:0000256" key="6">
    <source>
        <dbReference type="ARBA" id="ARBA00022989"/>
    </source>
</evidence>
<dbReference type="InterPro" id="IPR049563">
    <property type="entry name" value="TXTP-like"/>
</dbReference>
<keyword evidence="3 10" id="KW-0813">Transport</keyword>
<dbReference type="GO" id="GO:0071913">
    <property type="term" value="F:citrate secondary active transmembrane transporter activity"/>
    <property type="evidence" value="ECO:0007669"/>
    <property type="project" value="TreeGrafter"/>
</dbReference>
<proteinExistence type="inferred from homology"/>
<comment type="similarity">
    <text evidence="2 10">Belongs to the mitochondrial carrier (TC 2.A.29) family.</text>
</comment>
<evidence type="ECO:0008006" key="12">
    <source>
        <dbReference type="Google" id="ProtNLM"/>
    </source>
</evidence>
<evidence type="ECO:0000256" key="5">
    <source>
        <dbReference type="ARBA" id="ARBA00022737"/>
    </source>
</evidence>
<evidence type="ECO:0000256" key="9">
    <source>
        <dbReference type="PROSITE-ProRule" id="PRU00282"/>
    </source>
</evidence>
<dbReference type="GO" id="GO:0006843">
    <property type="term" value="P:mitochondrial citrate transmembrane transport"/>
    <property type="evidence" value="ECO:0007669"/>
    <property type="project" value="TreeGrafter"/>
</dbReference>
<keyword evidence="4 9" id="KW-0812">Transmembrane</keyword>
<protein>
    <recommendedName>
        <fullName evidence="12">Mitochondrial carrier protein</fullName>
    </recommendedName>
</protein>
<keyword evidence="7" id="KW-0496">Mitochondrion</keyword>
<feature type="repeat" description="Solcar" evidence="9">
    <location>
        <begin position="167"/>
        <end position="253"/>
    </location>
</feature>
<reference evidence="11" key="1">
    <citation type="submission" date="2021-01" db="EMBL/GenBank/DDBJ databases">
        <authorList>
            <person name="Corre E."/>
            <person name="Pelletier E."/>
            <person name="Niang G."/>
            <person name="Scheremetjew M."/>
            <person name="Finn R."/>
            <person name="Kale V."/>
            <person name="Holt S."/>
            <person name="Cochrane G."/>
            <person name="Meng A."/>
            <person name="Brown T."/>
            <person name="Cohen L."/>
        </authorList>
    </citation>
    <scope>NUCLEOTIDE SEQUENCE</scope>
    <source>
        <strain evidence="11">OF101</strain>
    </source>
</reference>
<dbReference type="PANTHER" id="PTHR45788:SF4">
    <property type="entry name" value="TRICARBOXYLATE TRANSPORT PROTEIN, MITOCHONDRIAL"/>
    <property type="match status" value="1"/>
</dbReference>
<dbReference type="AlphaFoldDB" id="A0A7S1RNB3"/>
<organism evidence="11">
    <name type="scientific">Alexandrium catenella</name>
    <name type="common">Red tide dinoflagellate</name>
    <name type="synonym">Gonyaulax catenella</name>
    <dbReference type="NCBI Taxonomy" id="2925"/>
    <lineage>
        <taxon>Eukaryota</taxon>
        <taxon>Sar</taxon>
        <taxon>Alveolata</taxon>
        <taxon>Dinophyceae</taxon>
        <taxon>Gonyaulacales</taxon>
        <taxon>Pyrocystaceae</taxon>
        <taxon>Alexandrium</taxon>
    </lineage>
</organism>
<comment type="subcellular location">
    <subcellularLocation>
        <location evidence="1">Mitochondrion membrane</location>
        <topology evidence="1">Multi-pass membrane protein</topology>
    </subcellularLocation>
</comment>
<evidence type="ECO:0000256" key="4">
    <source>
        <dbReference type="ARBA" id="ARBA00022692"/>
    </source>
</evidence>
<dbReference type="PANTHER" id="PTHR45788">
    <property type="entry name" value="SUCCINATE/FUMARATE MITOCHONDRIAL TRANSPORTER-RELATED"/>
    <property type="match status" value="1"/>
</dbReference>
<accession>A0A7S1RNB3</accession>
<evidence type="ECO:0000256" key="2">
    <source>
        <dbReference type="ARBA" id="ARBA00006375"/>
    </source>
</evidence>
<evidence type="ECO:0000256" key="10">
    <source>
        <dbReference type="RuleBase" id="RU000488"/>
    </source>
</evidence>
<dbReference type="InterPro" id="IPR023395">
    <property type="entry name" value="MCP_dom_sf"/>
</dbReference>
<evidence type="ECO:0000256" key="7">
    <source>
        <dbReference type="ARBA" id="ARBA00023128"/>
    </source>
</evidence>
<evidence type="ECO:0000256" key="1">
    <source>
        <dbReference type="ARBA" id="ARBA00004225"/>
    </source>
</evidence>
<keyword evidence="6" id="KW-1133">Transmembrane helix</keyword>
<sequence length="262" mass="28306">MENCAIGVLCGVADCTLLQPTNYWKNAKQQGLPFTLDARKLYRGYAINTIQNGLCVMSQFFLAGVLKNAITGGIDRPLGKGETIASAIGAGAISSLFAGPAELVMIQQQVKGGGLFSTAGNLISKGPSTVFRGTIGMMYREGLYAGGFLGFIPVVREEVKKRNPGMSNDQARLAATLLAGPIMSIASHPPDTLKTCLQGDIERSRYTTYRQAAKVLISERGISTLWAGAPWRIFRQFCCFMLFDKINTDVAPLLFPHAFAKK</sequence>
<keyword evidence="5" id="KW-0677">Repeat</keyword>
<dbReference type="Gene3D" id="1.50.40.10">
    <property type="entry name" value="Mitochondrial carrier domain"/>
    <property type="match status" value="1"/>
</dbReference>
<evidence type="ECO:0000313" key="11">
    <source>
        <dbReference type="EMBL" id="CAD9171056.1"/>
    </source>
</evidence>